<dbReference type="PANTHER" id="PTHR36424">
    <property type="entry name" value="PHEROMONE-REGULATED MEMBRANE PROTEIN 6"/>
    <property type="match status" value="1"/>
</dbReference>
<feature type="compositionally biased region" description="Polar residues" evidence="1">
    <location>
        <begin position="392"/>
        <end position="402"/>
    </location>
</feature>
<dbReference type="GO" id="GO:0015079">
    <property type="term" value="F:potassium ion transmembrane transporter activity"/>
    <property type="evidence" value="ECO:0007669"/>
    <property type="project" value="InterPro"/>
</dbReference>
<dbReference type="Proteomes" id="UP000077315">
    <property type="component" value="Unassembled WGS sequence"/>
</dbReference>
<dbReference type="STRING" id="763407.A0A162XJK9"/>
<sequence length="457" mass="52940">MTLDMWPLKFSTFVFCGNSRNGPKWKREVVQDHKFEYVDLDEFYDSSCTTRIGYSFIYLVVLKSLLVYIADLWTAVSLLVIDHRNAEDSAIPYSISKWIFLGAIFISFALLFWDFRKSRRIIATRNISYTFTSVMASRYYSMKDYRYYCLFCEINKSQKTTDTIAFFVFFTLKGWKKLLLAEAPRQVINVVTLIKILPAWIKLDHNQLQLNNEVLGKDIVQQLMTCTMLFSTAVFAVSFVLVCIAALMYIPLLCHMQGNLKEYCCHKVDKRISELLKNQARRRIAAHQKTGGKSSNKKHKNDKNNDRIEMNTFPQPTLPNLNMDGMDYRQSPRTQPRERALGGDDSMKYLVSPFGRRNSDCSTSSDRVGLTSNAQPQPWAGQNNIVYHHQHGSSPNIYQDTGSVGYPQSDYGQPLPSPHIHTPSPRSQAYQDQQYFPQQNMYYQDYNQPSLNIRNNY</sequence>
<feature type="region of interest" description="Disordered" evidence="1">
    <location>
        <begin position="355"/>
        <end position="430"/>
    </location>
</feature>
<dbReference type="GO" id="GO:0005886">
    <property type="term" value="C:plasma membrane"/>
    <property type="evidence" value="ECO:0007669"/>
    <property type="project" value="InterPro"/>
</dbReference>
<dbReference type="RefSeq" id="XP_018293365.1">
    <property type="nucleotide sequence ID" value="XM_018435437.1"/>
</dbReference>
<evidence type="ECO:0000313" key="4">
    <source>
        <dbReference type="Proteomes" id="UP000077315"/>
    </source>
</evidence>
<accession>A0A162XJK9</accession>
<evidence type="ECO:0000256" key="1">
    <source>
        <dbReference type="SAM" id="MobiDB-lite"/>
    </source>
</evidence>
<keyword evidence="2" id="KW-1133">Transmembrane helix</keyword>
<feature type="transmembrane region" description="Helical" evidence="2">
    <location>
        <begin position="56"/>
        <end position="81"/>
    </location>
</feature>
<protein>
    <submittedName>
        <fullName evidence="3">Uncharacterized protein</fullName>
    </submittedName>
</protein>
<dbReference type="GeneID" id="28996343"/>
<evidence type="ECO:0000256" key="2">
    <source>
        <dbReference type="SAM" id="Phobius"/>
    </source>
</evidence>
<feature type="compositionally biased region" description="Polar residues" evidence="1">
    <location>
        <begin position="360"/>
        <end position="385"/>
    </location>
</feature>
<dbReference type="Pfam" id="PF16944">
    <property type="entry name" value="KCH"/>
    <property type="match status" value="1"/>
</dbReference>
<keyword evidence="4" id="KW-1185">Reference proteome</keyword>
<name>A0A162XJK9_PHYB8</name>
<proteinExistence type="predicted"/>
<keyword evidence="2" id="KW-0812">Transmembrane</keyword>
<feature type="region of interest" description="Disordered" evidence="1">
    <location>
        <begin position="283"/>
        <end position="323"/>
    </location>
</feature>
<evidence type="ECO:0000313" key="3">
    <source>
        <dbReference type="EMBL" id="OAD75325.1"/>
    </source>
</evidence>
<feature type="transmembrane region" description="Helical" evidence="2">
    <location>
        <begin position="227"/>
        <end position="250"/>
    </location>
</feature>
<dbReference type="PANTHER" id="PTHR36424:SF1">
    <property type="entry name" value="LOW AFFINITY K(+) TRANSPORTER 1-RELATED"/>
    <property type="match status" value="1"/>
</dbReference>
<keyword evidence="2" id="KW-0472">Membrane</keyword>
<dbReference type="InterPro" id="IPR031606">
    <property type="entry name" value="Kch1/2"/>
</dbReference>
<gene>
    <name evidence="3" type="ORF">PHYBLDRAFT_166578</name>
</gene>
<dbReference type="VEuPathDB" id="FungiDB:PHYBLDRAFT_166578"/>
<dbReference type="InParanoid" id="A0A162XJK9"/>
<organism evidence="3 4">
    <name type="scientific">Phycomyces blakesleeanus (strain ATCC 8743b / DSM 1359 / FGSC 10004 / NBRC 33097 / NRRL 1555)</name>
    <dbReference type="NCBI Taxonomy" id="763407"/>
    <lineage>
        <taxon>Eukaryota</taxon>
        <taxon>Fungi</taxon>
        <taxon>Fungi incertae sedis</taxon>
        <taxon>Mucoromycota</taxon>
        <taxon>Mucoromycotina</taxon>
        <taxon>Mucoromycetes</taxon>
        <taxon>Mucorales</taxon>
        <taxon>Phycomycetaceae</taxon>
        <taxon>Phycomyces</taxon>
    </lineage>
</organism>
<dbReference type="AlphaFoldDB" id="A0A162XJK9"/>
<dbReference type="EMBL" id="KV440977">
    <property type="protein sequence ID" value="OAD75325.1"/>
    <property type="molecule type" value="Genomic_DNA"/>
</dbReference>
<feature type="transmembrane region" description="Helical" evidence="2">
    <location>
        <begin position="93"/>
        <end position="113"/>
    </location>
</feature>
<dbReference type="OrthoDB" id="2128042at2759"/>
<reference evidence="4" key="1">
    <citation type="submission" date="2015-06" db="EMBL/GenBank/DDBJ databases">
        <title>Expansion of signal transduction pathways in fungi by whole-genome duplication.</title>
        <authorList>
            <consortium name="DOE Joint Genome Institute"/>
            <person name="Corrochano L.M."/>
            <person name="Kuo A."/>
            <person name="Marcet-Houben M."/>
            <person name="Polaino S."/>
            <person name="Salamov A."/>
            <person name="Villalobos J.M."/>
            <person name="Alvarez M.I."/>
            <person name="Avalos J."/>
            <person name="Benito E.P."/>
            <person name="Benoit I."/>
            <person name="Burger G."/>
            <person name="Camino L.P."/>
            <person name="Canovas D."/>
            <person name="Cerda-Olmedo E."/>
            <person name="Cheng J.-F."/>
            <person name="Dominguez A."/>
            <person name="Elias M."/>
            <person name="Eslava A.P."/>
            <person name="Glaser F."/>
            <person name="Grimwood J."/>
            <person name="Gutierrez G."/>
            <person name="Heitman J."/>
            <person name="Henrissat B."/>
            <person name="Iturriaga E.A."/>
            <person name="Lang B.F."/>
            <person name="Lavin J.L."/>
            <person name="Lee S."/>
            <person name="Li W."/>
            <person name="Lindquist E."/>
            <person name="Lopez-Garcia S."/>
            <person name="Luque E.M."/>
            <person name="Marcos A.T."/>
            <person name="Martin J."/>
            <person name="McCluskey K."/>
            <person name="Medina H.R."/>
            <person name="Miralles-Duran A."/>
            <person name="Miyazaki A."/>
            <person name="Munoz-Torres E."/>
            <person name="Oguiza J.A."/>
            <person name="Ohm R."/>
            <person name="Olmedo M."/>
            <person name="Orejas M."/>
            <person name="Ortiz-Castellanos L."/>
            <person name="Pisabarro A.G."/>
            <person name="Rodriguez-Romero J."/>
            <person name="Ruiz-Herrera J."/>
            <person name="Ruiz-Vazquez R."/>
            <person name="Sanz C."/>
            <person name="Schackwitz W."/>
            <person name="Schmutz J."/>
            <person name="Shahriari M."/>
            <person name="Shelest E."/>
            <person name="Silva-Franco F."/>
            <person name="Soanes D."/>
            <person name="Syed K."/>
            <person name="Tagua V.G."/>
            <person name="Talbot N.J."/>
            <person name="Thon M."/>
            <person name="De vries R.P."/>
            <person name="Wiebenga A."/>
            <person name="Yadav J.S."/>
            <person name="Braun E.L."/>
            <person name="Baker S."/>
            <person name="Garre V."/>
            <person name="Horwitz B."/>
            <person name="Torres-Martinez S."/>
            <person name="Idnurm A."/>
            <person name="Herrera-Estrella A."/>
            <person name="Gabaldon T."/>
            <person name="Grigoriev I.V."/>
        </authorList>
    </citation>
    <scope>NUCLEOTIDE SEQUENCE [LARGE SCALE GENOMIC DNA]</scope>
    <source>
        <strain evidence="4">NRRL 1555(-)</strain>
    </source>
</reference>